<accession>A0A6J0K5T8</accession>
<sequence length="237" mass="27176">MVADQVVTCIMCLSYEDFPAFVAYLRKFMLSPEISYITGLTRGHLNLISIHNNRENILFEMEQHSTHVCIPAFEDICVRAEMYNREIEARDRAIARRNQMGISSVFERGESSNSRQFLRGGQQRTNGGQGNAASRTIFLTFSRGYPVSREEVHGYFTWRFGDMIEAIHMGGTEGTGQNLYATMLLNSPSKIPEILMEGVFRTKYTINGKHVWARKFIPSHKSSSKKNRYLHSHGNYF</sequence>
<proteinExistence type="predicted"/>
<dbReference type="GeneID" id="108815160"/>
<organism evidence="2 3">
    <name type="scientific">Raphanus sativus</name>
    <name type="common">Radish</name>
    <name type="synonym">Raphanus raphanistrum var. sativus</name>
    <dbReference type="NCBI Taxonomy" id="3726"/>
    <lineage>
        <taxon>Eukaryota</taxon>
        <taxon>Viridiplantae</taxon>
        <taxon>Streptophyta</taxon>
        <taxon>Embryophyta</taxon>
        <taxon>Tracheophyta</taxon>
        <taxon>Spermatophyta</taxon>
        <taxon>Magnoliopsida</taxon>
        <taxon>eudicotyledons</taxon>
        <taxon>Gunneridae</taxon>
        <taxon>Pentapetalae</taxon>
        <taxon>rosids</taxon>
        <taxon>malvids</taxon>
        <taxon>Brassicales</taxon>
        <taxon>Brassicaceae</taxon>
        <taxon>Brassiceae</taxon>
        <taxon>Raphanus</taxon>
    </lineage>
</organism>
<protein>
    <submittedName>
        <fullName evidence="3">Uncharacterized protein LOC108815160</fullName>
    </submittedName>
</protein>
<dbReference type="OrthoDB" id="1882251at2759"/>
<reference evidence="3" key="2">
    <citation type="submission" date="2025-08" db="UniProtKB">
        <authorList>
            <consortium name="RefSeq"/>
        </authorList>
    </citation>
    <scope>IDENTIFICATION</scope>
    <source>
        <tissue evidence="3">Leaf</tissue>
    </source>
</reference>
<dbReference type="KEGG" id="rsz:108815160"/>
<feature type="region of interest" description="Disordered" evidence="1">
    <location>
        <begin position="105"/>
        <end position="131"/>
    </location>
</feature>
<dbReference type="RefSeq" id="XP_018443312.1">
    <property type="nucleotide sequence ID" value="XM_018587810.1"/>
</dbReference>
<reference evidence="2" key="1">
    <citation type="journal article" date="2019" name="Database">
        <title>The radish genome database (RadishGD): an integrated information resource for radish genomics.</title>
        <authorList>
            <person name="Yu H.J."/>
            <person name="Baek S."/>
            <person name="Lee Y.J."/>
            <person name="Cho A."/>
            <person name="Mun J.H."/>
        </authorList>
    </citation>
    <scope>NUCLEOTIDE SEQUENCE [LARGE SCALE GENOMIC DNA]</scope>
    <source>
        <strain evidence="2">cv. WK10039</strain>
    </source>
</reference>
<evidence type="ECO:0000313" key="3">
    <source>
        <dbReference type="RefSeq" id="XP_018443312.1"/>
    </source>
</evidence>
<keyword evidence="2" id="KW-1185">Reference proteome</keyword>
<dbReference type="PANTHER" id="PTHR33527:SF40">
    <property type="entry name" value="RRM DOMAIN-CONTAINING PROTEIN"/>
    <property type="match status" value="1"/>
</dbReference>
<dbReference type="PANTHER" id="PTHR33527">
    <property type="entry name" value="OS07G0274300 PROTEIN"/>
    <property type="match status" value="1"/>
</dbReference>
<name>A0A6J0K5T8_RAPSA</name>
<gene>
    <name evidence="3" type="primary">LOC108815160</name>
</gene>
<dbReference type="Proteomes" id="UP000504610">
    <property type="component" value="Chromosome 7"/>
</dbReference>
<evidence type="ECO:0000313" key="2">
    <source>
        <dbReference type="Proteomes" id="UP000504610"/>
    </source>
</evidence>
<evidence type="ECO:0000256" key="1">
    <source>
        <dbReference type="SAM" id="MobiDB-lite"/>
    </source>
</evidence>
<dbReference type="AlphaFoldDB" id="A0A6J0K5T8"/>